<evidence type="ECO:0000313" key="2">
    <source>
        <dbReference type="Proteomes" id="UP000252255"/>
    </source>
</evidence>
<name>A0A367WP56_9PROT</name>
<dbReference type="EMBL" id="JPWI01000015">
    <property type="protein sequence ID" value="RCK43234.1"/>
    <property type="molecule type" value="Genomic_DNA"/>
</dbReference>
<protein>
    <submittedName>
        <fullName evidence="1">Uncharacterized protein</fullName>
    </submittedName>
</protein>
<organism evidence="1 2">
    <name type="scientific">Thalassospira profundimaris</name>
    <dbReference type="NCBI Taxonomy" id="502049"/>
    <lineage>
        <taxon>Bacteria</taxon>
        <taxon>Pseudomonadati</taxon>
        <taxon>Pseudomonadota</taxon>
        <taxon>Alphaproteobacteria</taxon>
        <taxon>Rhodospirillales</taxon>
        <taxon>Thalassospiraceae</taxon>
        <taxon>Thalassospira</taxon>
    </lineage>
</organism>
<sequence length="451" mass="50058">MARPQGKRYPNPIGSGAYVTPSRIRRFSKEFQKRLITNWFFDRFEVPRVGASNNGSEGGYLYIHGGPYDAREAIEAEFKAVVGVDVIDKAIDFVESNGTLEWALSPNHPDYVVYDSEPVSSRDESNSFFDFNAGFDRSPVGSRALGEGGFYAAPWDKDARISTSEVRSLSRQRQEELIEHWFYQLFEALDADLPTGTDRQEYPFDQRRTYKAEDAIFNEFVEIADPDAISAVISKVQTSGGANWGPGPYHQDRAGVVAGDRRALDPAELGLPIGEPVTDPFGARDPIADHDQIDARLARGVRTSFGTTYERAVRRTTLAHAADLQVLLAKPGSTKAKHGGIGHNQPPSDIALDAEHSEQLKEAVETISEELDAERRNQQPDVRKVSRAARAIQSIGKWAAQKLDMTLDTFMKTLAAGLAGTMLLKLDAIFQKVMEFYQSVIDWLNAVVLPF</sequence>
<dbReference type="AlphaFoldDB" id="A0A367WP56"/>
<dbReference type="Proteomes" id="UP000252255">
    <property type="component" value="Unassembled WGS sequence"/>
</dbReference>
<accession>A0A367WP56</accession>
<reference evidence="1 2" key="1">
    <citation type="submission" date="2014-07" db="EMBL/GenBank/DDBJ databases">
        <title>Draft genome sequence of Thalassospira profundimaris PR54-5.</title>
        <authorList>
            <person name="Lai Q."/>
            <person name="Shao Z."/>
        </authorList>
    </citation>
    <scope>NUCLEOTIDE SEQUENCE [LARGE SCALE GENOMIC DNA]</scope>
    <source>
        <strain evidence="1 2">PR54-5</strain>
    </source>
</reference>
<proteinExistence type="predicted"/>
<dbReference type="RefSeq" id="WP_114099703.1">
    <property type="nucleotide sequence ID" value="NZ_JPWI01000015.1"/>
</dbReference>
<gene>
    <name evidence="1" type="ORF">TH30_19655</name>
</gene>
<evidence type="ECO:0000313" key="1">
    <source>
        <dbReference type="EMBL" id="RCK43234.1"/>
    </source>
</evidence>
<dbReference type="OrthoDB" id="7597224at2"/>
<comment type="caution">
    <text evidence="1">The sequence shown here is derived from an EMBL/GenBank/DDBJ whole genome shotgun (WGS) entry which is preliminary data.</text>
</comment>